<feature type="region of interest" description="Disordered" evidence="1">
    <location>
        <begin position="1"/>
        <end position="73"/>
    </location>
</feature>
<evidence type="ECO:0000313" key="2">
    <source>
        <dbReference type="EMBL" id="GGZ54935.1"/>
    </source>
</evidence>
<keyword evidence="3" id="KW-1185">Reference proteome</keyword>
<gene>
    <name evidence="2" type="ORF">GCM10008101_05420</name>
</gene>
<dbReference type="RefSeq" id="WP_189446796.1">
    <property type="nucleotide sequence ID" value="NZ_BMXY01000001.1"/>
</dbReference>
<dbReference type="EMBL" id="BMXY01000001">
    <property type="protein sequence ID" value="GGZ54935.1"/>
    <property type="molecule type" value="Genomic_DNA"/>
</dbReference>
<feature type="compositionally biased region" description="Basic and acidic residues" evidence="1">
    <location>
        <begin position="27"/>
        <end position="62"/>
    </location>
</feature>
<comment type="caution">
    <text evidence="2">The sequence shown here is derived from an EMBL/GenBank/DDBJ whole genome shotgun (WGS) entry which is preliminary data.</text>
</comment>
<reference evidence="3" key="1">
    <citation type="journal article" date="2019" name="Int. J. Syst. Evol. Microbiol.">
        <title>The Global Catalogue of Microorganisms (GCM) 10K type strain sequencing project: providing services to taxonomists for standard genome sequencing and annotation.</title>
        <authorList>
            <consortium name="The Broad Institute Genomics Platform"/>
            <consortium name="The Broad Institute Genome Sequencing Center for Infectious Disease"/>
            <person name="Wu L."/>
            <person name="Ma J."/>
        </authorList>
    </citation>
    <scope>NUCLEOTIDE SEQUENCE [LARGE SCALE GENOMIC DNA]</scope>
    <source>
        <strain evidence="3">KCTC 22558</strain>
    </source>
</reference>
<feature type="compositionally biased region" description="Polar residues" evidence="1">
    <location>
        <begin position="1"/>
        <end position="13"/>
    </location>
</feature>
<evidence type="ECO:0000313" key="3">
    <source>
        <dbReference type="Proteomes" id="UP000643403"/>
    </source>
</evidence>
<dbReference type="Proteomes" id="UP000643403">
    <property type="component" value="Unassembled WGS sequence"/>
</dbReference>
<name>A0ABQ3BU90_9GAMM</name>
<organism evidence="2 3">
    <name type="scientific">Cognatilysobacter xinjiangensis</name>
    <dbReference type="NCBI Taxonomy" id="546892"/>
    <lineage>
        <taxon>Bacteria</taxon>
        <taxon>Pseudomonadati</taxon>
        <taxon>Pseudomonadota</taxon>
        <taxon>Gammaproteobacteria</taxon>
        <taxon>Lysobacterales</taxon>
        <taxon>Lysobacteraceae</taxon>
        <taxon>Cognatilysobacter</taxon>
    </lineage>
</organism>
<evidence type="ECO:0000256" key="1">
    <source>
        <dbReference type="SAM" id="MobiDB-lite"/>
    </source>
</evidence>
<accession>A0ABQ3BU90</accession>
<protein>
    <submittedName>
        <fullName evidence="2">Uncharacterized protein</fullName>
    </submittedName>
</protein>
<proteinExistence type="predicted"/>
<sequence>MNTANTPKGTTPQLDPRPGKNPGYDDANPRSREDVPRRQEDARGENFGRVENPEAGGLDRDPGAGPDPASEES</sequence>